<reference evidence="2" key="1">
    <citation type="submission" date="2018-11" db="EMBL/GenBank/DDBJ databases">
        <authorList>
            <person name="Alioto T."/>
            <person name="Alioto T."/>
        </authorList>
    </citation>
    <scope>NUCLEOTIDE SEQUENCE</scope>
</reference>
<name>A0A8B6GT00_MYTGA</name>
<dbReference type="InterPro" id="IPR018247">
    <property type="entry name" value="EF_Hand_1_Ca_BS"/>
</dbReference>
<dbReference type="AlphaFoldDB" id="A0A8B6GT00"/>
<gene>
    <name evidence="2" type="ORF">MGAL_10B035744</name>
</gene>
<evidence type="ECO:0008006" key="4">
    <source>
        <dbReference type="Google" id="ProtNLM"/>
    </source>
</evidence>
<keyword evidence="1" id="KW-0732">Signal</keyword>
<sequence>MQFFLFLAIMISLSVVSHSSPLHRMKDSLTKQDCRNMMRTPEFDDNYSTWTEQMCLFWVYGFEQKEAERYATATIEDGDLDKNGVIDGEELFGRPNPEKRENITA</sequence>
<feature type="chain" id="PRO_5032913507" description="EF-hand domain-containing protein" evidence="1">
    <location>
        <begin position="20"/>
        <end position="105"/>
    </location>
</feature>
<evidence type="ECO:0000313" key="3">
    <source>
        <dbReference type="Proteomes" id="UP000596742"/>
    </source>
</evidence>
<dbReference type="EMBL" id="UYJE01008931">
    <property type="protein sequence ID" value="VDI68654.1"/>
    <property type="molecule type" value="Genomic_DNA"/>
</dbReference>
<keyword evidence="3" id="KW-1185">Reference proteome</keyword>
<accession>A0A8B6GT00</accession>
<protein>
    <recommendedName>
        <fullName evidence="4">EF-hand domain-containing protein</fullName>
    </recommendedName>
</protein>
<dbReference type="OrthoDB" id="6140417at2759"/>
<proteinExistence type="predicted"/>
<dbReference type="Proteomes" id="UP000596742">
    <property type="component" value="Unassembled WGS sequence"/>
</dbReference>
<evidence type="ECO:0000256" key="1">
    <source>
        <dbReference type="SAM" id="SignalP"/>
    </source>
</evidence>
<organism evidence="2 3">
    <name type="scientific">Mytilus galloprovincialis</name>
    <name type="common">Mediterranean mussel</name>
    <dbReference type="NCBI Taxonomy" id="29158"/>
    <lineage>
        <taxon>Eukaryota</taxon>
        <taxon>Metazoa</taxon>
        <taxon>Spiralia</taxon>
        <taxon>Lophotrochozoa</taxon>
        <taxon>Mollusca</taxon>
        <taxon>Bivalvia</taxon>
        <taxon>Autobranchia</taxon>
        <taxon>Pteriomorphia</taxon>
        <taxon>Mytilida</taxon>
        <taxon>Mytiloidea</taxon>
        <taxon>Mytilidae</taxon>
        <taxon>Mytilinae</taxon>
        <taxon>Mytilus</taxon>
    </lineage>
</organism>
<feature type="signal peptide" evidence="1">
    <location>
        <begin position="1"/>
        <end position="19"/>
    </location>
</feature>
<dbReference type="PROSITE" id="PS00018">
    <property type="entry name" value="EF_HAND_1"/>
    <property type="match status" value="1"/>
</dbReference>
<comment type="caution">
    <text evidence="2">The sequence shown here is derived from an EMBL/GenBank/DDBJ whole genome shotgun (WGS) entry which is preliminary data.</text>
</comment>
<evidence type="ECO:0000313" key="2">
    <source>
        <dbReference type="EMBL" id="VDI68654.1"/>
    </source>
</evidence>